<dbReference type="SMART" id="SM00304">
    <property type="entry name" value="HAMP"/>
    <property type="match status" value="1"/>
</dbReference>
<dbReference type="GO" id="GO:0004888">
    <property type="term" value="F:transmembrane signaling receptor activity"/>
    <property type="evidence" value="ECO:0007669"/>
    <property type="project" value="InterPro"/>
</dbReference>
<dbReference type="AlphaFoldDB" id="A0A1I0C8J9"/>
<dbReference type="PANTHER" id="PTHR32089">
    <property type="entry name" value="METHYL-ACCEPTING CHEMOTAXIS PROTEIN MCPB"/>
    <property type="match status" value="1"/>
</dbReference>
<gene>
    <name evidence="8" type="ORF">SAMN04487772_10959</name>
</gene>
<dbReference type="EMBL" id="FOHN01000009">
    <property type="protein sequence ID" value="SET15271.1"/>
    <property type="molecule type" value="Genomic_DNA"/>
</dbReference>
<dbReference type="SUPFAM" id="SSF103190">
    <property type="entry name" value="Sensory domain-like"/>
    <property type="match status" value="1"/>
</dbReference>
<dbReference type="PRINTS" id="PR00260">
    <property type="entry name" value="CHEMTRNSDUCR"/>
</dbReference>
<name>A0A1I0C8J9_9FIRM</name>
<dbReference type="InterPro" id="IPR003660">
    <property type="entry name" value="HAMP_dom"/>
</dbReference>
<dbReference type="Proteomes" id="UP000199800">
    <property type="component" value="Unassembled WGS sequence"/>
</dbReference>
<sequence length="569" mass="63843">MKIRISIRKKLMIPVLLMFLLFSVSLSVMIYHISRDKFIKQGQNEAISVASLIGHMIAPEEVEAIMQSEKEEACYEKIFKFAEQMIEKTGATYIYMVGDYNGTYKYFFANNEETSFYQDLEPEYYREVELALQGKAYATSTIDVSQYGKLITAWIPVVNKEGTVVAALGIDYDVEYICKEISSMLQKIAVLTAVMLFISFIIIYLIIRQMCRQLKRVDNKLEELVSSNGDLTKKIEIAGNDEISDISQKINHLLEYIQEVIKNIAGVTSQMSNSVQNNRKLVSGSVCDLKQVSASTQEVNAMMEETYANTKTITSVVDVEKELLSNIYNDIYDGKGLMEEIKCRAAAISKKAEGKGAELEEMAQKMSASVNEKISKANEVEKINELSKKILEVANKTGMLSLNASIEAARAGEAGKGFSVVAKEISKLSEDTMNTAKEIQQISDMIILVVEELAKEAGNMMDYISQKTLASYNTLREVGTDYVDSSEKAYSFFEGMHDKSVKMEQGMTGIVDSVKVIYENAKQCAEGMEEVSRLTVNLQENVNETEHQAEENEKMMSDLETEVSKFIID</sequence>
<feature type="domain" description="HAMP" evidence="7">
    <location>
        <begin position="208"/>
        <end position="262"/>
    </location>
</feature>
<evidence type="ECO:0000259" key="6">
    <source>
        <dbReference type="PROSITE" id="PS50111"/>
    </source>
</evidence>
<dbReference type="PROSITE" id="PS50111">
    <property type="entry name" value="CHEMOTAXIS_TRANSDUC_2"/>
    <property type="match status" value="1"/>
</dbReference>
<evidence type="ECO:0000256" key="2">
    <source>
        <dbReference type="ARBA" id="ARBA00029447"/>
    </source>
</evidence>
<dbReference type="InterPro" id="IPR029151">
    <property type="entry name" value="Sensor-like_sf"/>
</dbReference>
<evidence type="ECO:0000313" key="9">
    <source>
        <dbReference type="Proteomes" id="UP000199800"/>
    </source>
</evidence>
<dbReference type="STRING" id="29364.SAMN04487772_10959"/>
<accession>A0A1I0C8J9</accession>
<keyword evidence="5" id="KW-1133">Transmembrane helix</keyword>
<evidence type="ECO:0000256" key="4">
    <source>
        <dbReference type="SAM" id="Coils"/>
    </source>
</evidence>
<comment type="similarity">
    <text evidence="2">Belongs to the methyl-accepting chemotaxis (MCP) protein family.</text>
</comment>
<keyword evidence="5" id="KW-0812">Transmembrane</keyword>
<dbReference type="GO" id="GO:0007165">
    <property type="term" value="P:signal transduction"/>
    <property type="evidence" value="ECO:0007669"/>
    <property type="project" value="UniProtKB-KW"/>
</dbReference>
<feature type="domain" description="Methyl-accepting transducer" evidence="6">
    <location>
        <begin position="260"/>
        <end position="539"/>
    </location>
</feature>
<evidence type="ECO:0000256" key="5">
    <source>
        <dbReference type="SAM" id="Phobius"/>
    </source>
</evidence>
<feature type="coiled-coil region" evidence="4">
    <location>
        <begin position="528"/>
        <end position="562"/>
    </location>
</feature>
<dbReference type="GO" id="GO:0006935">
    <property type="term" value="P:chemotaxis"/>
    <property type="evidence" value="ECO:0007669"/>
    <property type="project" value="InterPro"/>
</dbReference>
<dbReference type="InterPro" id="IPR004089">
    <property type="entry name" value="MCPsignal_dom"/>
</dbReference>
<dbReference type="CDD" id="cd06225">
    <property type="entry name" value="HAMP"/>
    <property type="match status" value="1"/>
</dbReference>
<dbReference type="GO" id="GO:0016020">
    <property type="term" value="C:membrane"/>
    <property type="evidence" value="ECO:0007669"/>
    <property type="project" value="InterPro"/>
</dbReference>
<keyword evidence="4" id="KW-0175">Coiled coil</keyword>
<feature type="transmembrane region" description="Helical" evidence="5">
    <location>
        <begin position="188"/>
        <end position="207"/>
    </location>
</feature>
<dbReference type="SMART" id="SM00283">
    <property type="entry name" value="MA"/>
    <property type="match status" value="1"/>
</dbReference>
<evidence type="ECO:0000259" key="7">
    <source>
        <dbReference type="PROSITE" id="PS50885"/>
    </source>
</evidence>
<dbReference type="RefSeq" id="WP_177180687.1">
    <property type="nucleotide sequence ID" value="NZ_FOHN01000009.1"/>
</dbReference>
<dbReference type="PANTHER" id="PTHR32089:SF112">
    <property type="entry name" value="LYSOZYME-LIKE PROTEIN-RELATED"/>
    <property type="match status" value="1"/>
</dbReference>
<organism evidence="8 9">
    <name type="scientific">[Clostridium] polysaccharolyticum</name>
    <dbReference type="NCBI Taxonomy" id="29364"/>
    <lineage>
        <taxon>Bacteria</taxon>
        <taxon>Bacillati</taxon>
        <taxon>Bacillota</taxon>
        <taxon>Clostridia</taxon>
        <taxon>Lachnospirales</taxon>
        <taxon>Lachnospiraceae</taxon>
    </lineage>
</organism>
<dbReference type="PROSITE" id="PS50885">
    <property type="entry name" value="HAMP"/>
    <property type="match status" value="1"/>
</dbReference>
<evidence type="ECO:0000256" key="1">
    <source>
        <dbReference type="ARBA" id="ARBA00023224"/>
    </source>
</evidence>
<proteinExistence type="inferred from homology"/>
<evidence type="ECO:0000256" key="3">
    <source>
        <dbReference type="PROSITE-ProRule" id="PRU00284"/>
    </source>
</evidence>
<evidence type="ECO:0000313" key="8">
    <source>
        <dbReference type="EMBL" id="SET15271.1"/>
    </source>
</evidence>
<dbReference type="Gene3D" id="1.10.287.950">
    <property type="entry name" value="Methyl-accepting chemotaxis protein"/>
    <property type="match status" value="1"/>
</dbReference>
<dbReference type="InterPro" id="IPR004090">
    <property type="entry name" value="Chemotax_Me-accpt_rcpt"/>
</dbReference>
<reference evidence="8 9" key="1">
    <citation type="submission" date="2016-10" db="EMBL/GenBank/DDBJ databases">
        <authorList>
            <person name="de Groot N.N."/>
        </authorList>
    </citation>
    <scope>NUCLEOTIDE SEQUENCE [LARGE SCALE GENOMIC DNA]</scope>
    <source>
        <strain evidence="8 9">DSM 1801</strain>
    </source>
</reference>
<keyword evidence="5" id="KW-0472">Membrane</keyword>
<keyword evidence="1 3" id="KW-0807">Transducer</keyword>
<dbReference type="Pfam" id="PF00015">
    <property type="entry name" value="MCPsignal"/>
    <property type="match status" value="1"/>
</dbReference>
<keyword evidence="9" id="KW-1185">Reference proteome</keyword>
<protein>
    <submittedName>
        <fullName evidence="8">HAMP domain-containing protein</fullName>
    </submittedName>
</protein>
<dbReference type="SUPFAM" id="SSF58104">
    <property type="entry name" value="Methyl-accepting chemotaxis protein (MCP) signaling domain"/>
    <property type="match status" value="1"/>
</dbReference>